<dbReference type="Proteomes" id="UP000790787">
    <property type="component" value="Chromosome 9"/>
</dbReference>
<protein>
    <submittedName>
        <fullName evidence="2">Chitinase 2-like</fullName>
    </submittedName>
</protein>
<gene>
    <name evidence="2" type="primary">LOC107761997</name>
</gene>
<reference evidence="2" key="2">
    <citation type="submission" date="2025-08" db="UniProtKB">
        <authorList>
            <consortium name="RefSeq"/>
        </authorList>
    </citation>
    <scope>IDENTIFICATION</scope>
    <source>
        <tissue evidence="2">Leaf</tissue>
    </source>
</reference>
<accession>A0AC58S0F5</accession>
<evidence type="ECO:0000313" key="2">
    <source>
        <dbReference type="RefSeq" id="XP_075078466.1"/>
    </source>
</evidence>
<organism evidence="1 2">
    <name type="scientific">Nicotiana tabacum</name>
    <name type="common">Common tobacco</name>
    <dbReference type="NCBI Taxonomy" id="4097"/>
    <lineage>
        <taxon>Eukaryota</taxon>
        <taxon>Viridiplantae</taxon>
        <taxon>Streptophyta</taxon>
        <taxon>Embryophyta</taxon>
        <taxon>Tracheophyta</taxon>
        <taxon>Spermatophyta</taxon>
        <taxon>Magnoliopsida</taxon>
        <taxon>eudicotyledons</taxon>
        <taxon>Gunneridae</taxon>
        <taxon>Pentapetalae</taxon>
        <taxon>asterids</taxon>
        <taxon>lamiids</taxon>
        <taxon>Solanales</taxon>
        <taxon>Solanaceae</taxon>
        <taxon>Nicotianoideae</taxon>
        <taxon>Nicotianeae</taxon>
        <taxon>Nicotiana</taxon>
    </lineage>
</organism>
<sequence>MELNHFLLFIFFILSFRLCRGFEPIRRGSSEPMTITVAPLESAGWAGNSKLFREYIGAESTSVKLTDVPINSNVEFHFILAFAIDYDYDNSKPSPTNGKFNIFWENNHLNPKEIASIKSRHTNVKIAVSLGGDTVGNNKQVYFKPKSINSWVDNAVSSLSSMIEEYNIDGIDIDYEHFSDTDTNIFAECIGQLVTKLKKNGKIQFASIAPFEDSVVQSHYMTLWKKYEQVIDYVNFQFYAYNKIDVSKFVRNFNEQASNYKGGQILASFVNKGGGLGPKDGFFEACKELKGQGKLGGIFVWCADESTKTGFKYEKMSQNLLASS</sequence>
<proteinExistence type="predicted"/>
<keyword evidence="1" id="KW-1185">Reference proteome</keyword>
<evidence type="ECO:0000313" key="1">
    <source>
        <dbReference type="Proteomes" id="UP000790787"/>
    </source>
</evidence>
<dbReference type="RefSeq" id="XP_075078466.1">
    <property type="nucleotide sequence ID" value="XM_075222365.1"/>
</dbReference>
<reference evidence="1" key="1">
    <citation type="journal article" date="2014" name="Nat. Commun.">
        <title>The tobacco genome sequence and its comparison with those of tomato and potato.</title>
        <authorList>
            <person name="Sierro N."/>
            <person name="Battey J.N."/>
            <person name="Ouadi S."/>
            <person name="Bakaher N."/>
            <person name="Bovet L."/>
            <person name="Willig A."/>
            <person name="Goepfert S."/>
            <person name="Peitsch M.C."/>
            <person name="Ivanov N.V."/>
        </authorList>
    </citation>
    <scope>NUCLEOTIDE SEQUENCE [LARGE SCALE GENOMIC DNA]</scope>
</reference>
<name>A0AC58S0F5_TOBAC</name>